<name>A0A6G0YKH5_APHCR</name>
<gene>
    <name evidence="2" type="ORF">FWK35_00016524</name>
</gene>
<keyword evidence="3" id="KW-1185">Reference proteome</keyword>
<comment type="caution">
    <text evidence="2">The sequence shown here is derived from an EMBL/GenBank/DDBJ whole genome shotgun (WGS) entry which is preliminary data.</text>
</comment>
<proteinExistence type="predicted"/>
<dbReference type="EMBL" id="VUJU01003493">
    <property type="protein sequence ID" value="KAF0757714.1"/>
    <property type="molecule type" value="Genomic_DNA"/>
</dbReference>
<organism evidence="2 3">
    <name type="scientific">Aphis craccivora</name>
    <name type="common">Cowpea aphid</name>
    <dbReference type="NCBI Taxonomy" id="307492"/>
    <lineage>
        <taxon>Eukaryota</taxon>
        <taxon>Metazoa</taxon>
        <taxon>Ecdysozoa</taxon>
        <taxon>Arthropoda</taxon>
        <taxon>Hexapoda</taxon>
        <taxon>Insecta</taxon>
        <taxon>Pterygota</taxon>
        <taxon>Neoptera</taxon>
        <taxon>Paraneoptera</taxon>
        <taxon>Hemiptera</taxon>
        <taxon>Sternorrhyncha</taxon>
        <taxon>Aphidomorpha</taxon>
        <taxon>Aphidoidea</taxon>
        <taxon>Aphididae</taxon>
        <taxon>Aphidini</taxon>
        <taxon>Aphis</taxon>
        <taxon>Aphis</taxon>
    </lineage>
</organism>
<sequence>MADHSHHQTSNLKRLHVEDINGPVLGVGELGDRPGHQYIMAAFRVQILISKFSDLLYQNTSMIKQHILLRPFYIFIVYKSQTTFFKSKISLKSTIVWLVVEYLSKYEALESISIMSNITCMLLADALKFDDDGWKLGGLALRKQITLLIISQIHNFYVYKNLNNEEFDVTWGGKKSRYLYTYKLLSPLPQTSTSESETDSVGSTQTKSTGKAGVKNEYLHKFEI</sequence>
<feature type="region of interest" description="Disordered" evidence="1">
    <location>
        <begin position="189"/>
        <end position="210"/>
    </location>
</feature>
<protein>
    <submittedName>
        <fullName evidence="2">E3 ubiquitin-protein ligase Mdm2-like isoform X1</fullName>
    </submittedName>
</protein>
<evidence type="ECO:0000256" key="1">
    <source>
        <dbReference type="SAM" id="MobiDB-lite"/>
    </source>
</evidence>
<reference evidence="2 3" key="1">
    <citation type="submission" date="2019-08" db="EMBL/GenBank/DDBJ databases">
        <title>Whole genome of Aphis craccivora.</title>
        <authorList>
            <person name="Voronova N.V."/>
            <person name="Shulinski R.S."/>
            <person name="Bandarenka Y.V."/>
            <person name="Zhorov D.G."/>
            <person name="Warner D."/>
        </authorList>
    </citation>
    <scope>NUCLEOTIDE SEQUENCE [LARGE SCALE GENOMIC DNA]</scope>
    <source>
        <strain evidence="2">180601</strain>
        <tissue evidence="2">Whole Body</tissue>
    </source>
</reference>
<accession>A0A6G0YKH5</accession>
<evidence type="ECO:0000313" key="2">
    <source>
        <dbReference type="EMBL" id="KAF0757714.1"/>
    </source>
</evidence>
<dbReference type="AlphaFoldDB" id="A0A6G0YKH5"/>
<evidence type="ECO:0000313" key="3">
    <source>
        <dbReference type="Proteomes" id="UP000478052"/>
    </source>
</evidence>
<feature type="compositionally biased region" description="Polar residues" evidence="1">
    <location>
        <begin position="189"/>
        <end position="209"/>
    </location>
</feature>
<dbReference type="Proteomes" id="UP000478052">
    <property type="component" value="Unassembled WGS sequence"/>
</dbReference>